<dbReference type="AlphaFoldDB" id="A0A5B9WA52"/>
<evidence type="ECO:0000256" key="1">
    <source>
        <dbReference type="SAM" id="SignalP"/>
    </source>
</evidence>
<evidence type="ECO:0000313" key="4">
    <source>
        <dbReference type="Proteomes" id="UP000324233"/>
    </source>
</evidence>
<name>A0A5B9WA52_9BACT</name>
<keyword evidence="4" id="KW-1185">Reference proteome</keyword>
<protein>
    <submittedName>
        <fullName evidence="3">Thiol-disulfide oxidoreductase ResA</fullName>
    </submittedName>
</protein>
<dbReference type="PANTHER" id="PTHR42852">
    <property type="entry name" value="THIOL:DISULFIDE INTERCHANGE PROTEIN DSBE"/>
    <property type="match status" value="1"/>
</dbReference>
<dbReference type="SUPFAM" id="SSF52833">
    <property type="entry name" value="Thioredoxin-like"/>
    <property type="match status" value="1"/>
</dbReference>
<dbReference type="KEGG" id="agv:OJF2_60990"/>
<dbReference type="OrthoDB" id="252709at2"/>
<dbReference type="EMBL" id="CP042997">
    <property type="protein sequence ID" value="QEH37508.1"/>
    <property type="molecule type" value="Genomic_DNA"/>
</dbReference>
<dbReference type="Gene3D" id="3.40.30.10">
    <property type="entry name" value="Glutaredoxin"/>
    <property type="match status" value="1"/>
</dbReference>
<dbReference type="InterPro" id="IPR013766">
    <property type="entry name" value="Thioredoxin_domain"/>
</dbReference>
<feature type="signal peptide" evidence="1">
    <location>
        <begin position="1"/>
        <end position="23"/>
    </location>
</feature>
<dbReference type="InterPro" id="IPR050553">
    <property type="entry name" value="Thioredoxin_ResA/DsbE_sf"/>
</dbReference>
<dbReference type="Proteomes" id="UP000324233">
    <property type="component" value="Chromosome"/>
</dbReference>
<dbReference type="GO" id="GO:0016491">
    <property type="term" value="F:oxidoreductase activity"/>
    <property type="evidence" value="ECO:0007669"/>
    <property type="project" value="InterPro"/>
</dbReference>
<dbReference type="Pfam" id="PF00578">
    <property type="entry name" value="AhpC-TSA"/>
    <property type="match status" value="1"/>
</dbReference>
<dbReference type="GO" id="GO:0016209">
    <property type="term" value="F:antioxidant activity"/>
    <property type="evidence" value="ECO:0007669"/>
    <property type="project" value="InterPro"/>
</dbReference>
<dbReference type="GO" id="GO:0006950">
    <property type="term" value="P:response to stress"/>
    <property type="evidence" value="ECO:0007669"/>
    <property type="project" value="UniProtKB-ARBA"/>
</dbReference>
<feature type="domain" description="Thioredoxin" evidence="2">
    <location>
        <begin position="484"/>
        <end position="637"/>
    </location>
</feature>
<dbReference type="InterPro" id="IPR000866">
    <property type="entry name" value="AhpC/TSA"/>
</dbReference>
<dbReference type="RefSeq" id="WP_148597058.1">
    <property type="nucleotide sequence ID" value="NZ_CP042997.1"/>
</dbReference>
<dbReference type="Gene3D" id="1.25.40.10">
    <property type="entry name" value="Tetratricopeptide repeat domain"/>
    <property type="match status" value="1"/>
</dbReference>
<gene>
    <name evidence="3" type="primary">resA_16</name>
    <name evidence="3" type="ORF">OJF2_60990</name>
</gene>
<evidence type="ECO:0000259" key="2">
    <source>
        <dbReference type="PROSITE" id="PS51352"/>
    </source>
</evidence>
<dbReference type="InterPro" id="IPR011990">
    <property type="entry name" value="TPR-like_helical_dom_sf"/>
</dbReference>
<feature type="chain" id="PRO_5022857943" evidence="1">
    <location>
        <begin position="24"/>
        <end position="653"/>
    </location>
</feature>
<reference evidence="3 4" key="1">
    <citation type="submission" date="2019-08" db="EMBL/GenBank/DDBJ databases">
        <title>Deep-cultivation of Planctomycetes and their phenomic and genomic characterization uncovers novel biology.</title>
        <authorList>
            <person name="Wiegand S."/>
            <person name="Jogler M."/>
            <person name="Boedeker C."/>
            <person name="Pinto D."/>
            <person name="Vollmers J."/>
            <person name="Rivas-Marin E."/>
            <person name="Kohn T."/>
            <person name="Peeters S.H."/>
            <person name="Heuer A."/>
            <person name="Rast P."/>
            <person name="Oberbeckmann S."/>
            <person name="Bunk B."/>
            <person name="Jeske O."/>
            <person name="Meyerdierks A."/>
            <person name="Storesund J.E."/>
            <person name="Kallscheuer N."/>
            <person name="Luecker S."/>
            <person name="Lage O.M."/>
            <person name="Pohl T."/>
            <person name="Merkel B.J."/>
            <person name="Hornburger P."/>
            <person name="Mueller R.-W."/>
            <person name="Bruemmer F."/>
            <person name="Labrenz M."/>
            <person name="Spormann A.M."/>
            <person name="Op den Camp H."/>
            <person name="Overmann J."/>
            <person name="Amann R."/>
            <person name="Jetten M.S.M."/>
            <person name="Mascher T."/>
            <person name="Medema M.H."/>
            <person name="Devos D.P."/>
            <person name="Kaster A.-K."/>
            <person name="Ovreas L."/>
            <person name="Rohde M."/>
            <person name="Galperin M.Y."/>
            <person name="Jogler C."/>
        </authorList>
    </citation>
    <scope>NUCLEOTIDE SEQUENCE [LARGE SCALE GENOMIC DNA]</scope>
    <source>
        <strain evidence="3 4">OJF2</strain>
    </source>
</reference>
<proteinExistence type="predicted"/>
<dbReference type="InterPro" id="IPR036249">
    <property type="entry name" value="Thioredoxin-like_sf"/>
</dbReference>
<organism evidence="3 4">
    <name type="scientific">Aquisphaera giovannonii</name>
    <dbReference type="NCBI Taxonomy" id="406548"/>
    <lineage>
        <taxon>Bacteria</taxon>
        <taxon>Pseudomonadati</taxon>
        <taxon>Planctomycetota</taxon>
        <taxon>Planctomycetia</taxon>
        <taxon>Isosphaerales</taxon>
        <taxon>Isosphaeraceae</taxon>
        <taxon>Aquisphaera</taxon>
    </lineage>
</organism>
<accession>A0A5B9WA52</accession>
<sequence precursor="true">MRSLRCSVAVLGLLVGVTPWCHAAYGPKDLLKFRPTQPGVDYDVPADQAAIDACKVEMVTDGQKRTVGYALRDGQGKLLRRFVITNGGKSLNQWSYYQDGFEVYRENDLDGDRSPDECRWLNAGGTRVGAIKGGKIAGWKRISAEEASKVLVQALATRDQALLESLMASPAELAEAGLPKEVVDKVTAGAARRADAVEALLQGLAGWTPKTVWNRFDGTYPHVIPADPATGVREDLVLYENAVVFAGAPAAAGAAAPGAKVSFLQVPEMIKLGDAWKFVELPRAVDPDKPVVASAGGIRAAIFDTAGPGPQRDEAMEKALKALADYDSGNAPLQQGEKKDVARFHYGRIPLLGAIVKVAKEPEDQLNYNKQIVDSLIAAYQTGAYPKARQVLEGMVEGGTRISPYAAYRLIGADFVMRNEEPGSNFMANQKKWMADLEAFLTKFGKSEEAAEVLLQLGSSNEFNAEEDKARQDYTKLVEGYPDTPSGKKAAGALRRLDLVGKPLSIKGTTLKGETLDTAQYQGKPVLVVFWASWGGQSVRRELPDLVKLLEKPQAKGLAIVGVSLDNEKADLEAFLKEQQMTWPQVFEPGGIDSRLATEYGIISLPTMFLIDAQGKVVNRSLRTASEVERQLDKLASQKSSGGVALGAEHGDR</sequence>
<dbReference type="CDD" id="cd02966">
    <property type="entry name" value="TlpA_like_family"/>
    <property type="match status" value="1"/>
</dbReference>
<evidence type="ECO:0000313" key="3">
    <source>
        <dbReference type="EMBL" id="QEH37508.1"/>
    </source>
</evidence>
<dbReference type="PROSITE" id="PS51352">
    <property type="entry name" value="THIOREDOXIN_2"/>
    <property type="match status" value="1"/>
</dbReference>
<keyword evidence="1" id="KW-0732">Signal</keyword>
<dbReference type="PANTHER" id="PTHR42852:SF13">
    <property type="entry name" value="PROTEIN DIPZ"/>
    <property type="match status" value="1"/>
</dbReference>